<proteinExistence type="predicted"/>
<sequence>MDQGWLLLCSLPKLPAMAAARSSSGGLRIAPGRGAATGAGEAVGERRSGSHRVRSRLLPAARSCPPWPSYGAPPAAGGGPCPGARARTAVSVARPCAAGASPPRHSNLHERGRESEPARERDKERLVWMRTGGERCTGDVWIRKWWKGVVWVPRPIVRTARY</sequence>
<name>A0A3L6TJ97_PANMI</name>
<protein>
    <submittedName>
        <fullName evidence="2">Uncharacterized protein</fullName>
    </submittedName>
</protein>
<feature type="region of interest" description="Disordered" evidence="1">
    <location>
        <begin position="23"/>
        <end position="122"/>
    </location>
</feature>
<comment type="caution">
    <text evidence="2">The sequence shown here is derived from an EMBL/GenBank/DDBJ whole genome shotgun (WGS) entry which is preliminary data.</text>
</comment>
<dbReference type="EMBL" id="PQIB02000001">
    <property type="protein sequence ID" value="RLN40383.1"/>
    <property type="molecule type" value="Genomic_DNA"/>
</dbReference>
<reference evidence="3" key="1">
    <citation type="journal article" date="2019" name="Nat. Commun.">
        <title>The genome of broomcorn millet.</title>
        <authorList>
            <person name="Zou C."/>
            <person name="Miki D."/>
            <person name="Li D."/>
            <person name="Tang Q."/>
            <person name="Xiao L."/>
            <person name="Rajput S."/>
            <person name="Deng P."/>
            <person name="Jia W."/>
            <person name="Huang R."/>
            <person name="Zhang M."/>
            <person name="Sun Y."/>
            <person name="Hu J."/>
            <person name="Fu X."/>
            <person name="Schnable P.S."/>
            <person name="Li F."/>
            <person name="Zhang H."/>
            <person name="Feng B."/>
            <person name="Zhu X."/>
            <person name="Liu R."/>
            <person name="Schnable J.C."/>
            <person name="Zhu J.-K."/>
            <person name="Zhang H."/>
        </authorList>
    </citation>
    <scope>NUCLEOTIDE SEQUENCE [LARGE SCALE GENOMIC DNA]</scope>
</reference>
<dbReference type="Proteomes" id="UP000275267">
    <property type="component" value="Unassembled WGS sequence"/>
</dbReference>
<evidence type="ECO:0000313" key="3">
    <source>
        <dbReference type="Proteomes" id="UP000275267"/>
    </source>
</evidence>
<feature type="compositionally biased region" description="Low complexity" evidence="1">
    <location>
        <begin position="28"/>
        <end position="42"/>
    </location>
</feature>
<dbReference type="AlphaFoldDB" id="A0A3L6TJ97"/>
<evidence type="ECO:0000256" key="1">
    <source>
        <dbReference type="SAM" id="MobiDB-lite"/>
    </source>
</evidence>
<feature type="compositionally biased region" description="Basic and acidic residues" evidence="1">
    <location>
        <begin position="107"/>
        <end position="122"/>
    </location>
</feature>
<organism evidence="2 3">
    <name type="scientific">Panicum miliaceum</name>
    <name type="common">Proso millet</name>
    <name type="synonym">Broomcorn millet</name>
    <dbReference type="NCBI Taxonomy" id="4540"/>
    <lineage>
        <taxon>Eukaryota</taxon>
        <taxon>Viridiplantae</taxon>
        <taxon>Streptophyta</taxon>
        <taxon>Embryophyta</taxon>
        <taxon>Tracheophyta</taxon>
        <taxon>Spermatophyta</taxon>
        <taxon>Magnoliopsida</taxon>
        <taxon>Liliopsida</taxon>
        <taxon>Poales</taxon>
        <taxon>Poaceae</taxon>
        <taxon>PACMAD clade</taxon>
        <taxon>Panicoideae</taxon>
        <taxon>Panicodae</taxon>
        <taxon>Paniceae</taxon>
        <taxon>Panicinae</taxon>
        <taxon>Panicum</taxon>
        <taxon>Panicum sect. Panicum</taxon>
    </lineage>
</organism>
<gene>
    <name evidence="2" type="ORF">C2845_PM01G09860</name>
</gene>
<keyword evidence="3" id="KW-1185">Reference proteome</keyword>
<evidence type="ECO:0000313" key="2">
    <source>
        <dbReference type="EMBL" id="RLN40383.1"/>
    </source>
</evidence>
<accession>A0A3L6TJ97</accession>